<evidence type="ECO:0000313" key="2">
    <source>
        <dbReference type="Proteomes" id="UP000006038"/>
    </source>
</evidence>
<keyword evidence="2" id="KW-1185">Reference proteome</keyword>
<evidence type="ECO:0008006" key="3">
    <source>
        <dbReference type="Google" id="ProtNLM"/>
    </source>
</evidence>
<dbReference type="AlphaFoldDB" id="J3KVX2"/>
<accession>J3KVX2</accession>
<name>J3KVX2_ORYBR</name>
<dbReference type="Proteomes" id="UP000006038">
    <property type="component" value="Chromosome 1"/>
</dbReference>
<dbReference type="GO" id="GO:0016757">
    <property type="term" value="F:glycosyltransferase activity"/>
    <property type="evidence" value="ECO:0007669"/>
    <property type="project" value="InterPro"/>
</dbReference>
<dbReference type="OrthoDB" id="529273at2759"/>
<dbReference type="PANTHER" id="PTHR20961:SF144">
    <property type="entry name" value="OS01G0119100 PROTEIN"/>
    <property type="match status" value="1"/>
</dbReference>
<reference evidence="1" key="2">
    <citation type="submission" date="2013-04" db="UniProtKB">
        <authorList>
            <consortium name="EnsemblPlants"/>
        </authorList>
    </citation>
    <scope>IDENTIFICATION</scope>
</reference>
<dbReference type="Gramene" id="OB01G11280.1">
    <property type="protein sequence ID" value="OB01G11280.1"/>
    <property type="gene ID" value="OB01G11280"/>
</dbReference>
<dbReference type="InterPro" id="IPR007657">
    <property type="entry name" value="Glycosyltransferase_61"/>
</dbReference>
<dbReference type="EnsemblPlants" id="OB01G11280.1">
    <property type="protein sequence ID" value="OB01G11280.1"/>
    <property type="gene ID" value="OB01G11280"/>
</dbReference>
<protein>
    <recommendedName>
        <fullName evidence="3">Glycosyltransferase family 61 protein</fullName>
    </recommendedName>
</protein>
<organism evidence="1">
    <name type="scientific">Oryza brachyantha</name>
    <name type="common">malo sina</name>
    <dbReference type="NCBI Taxonomy" id="4533"/>
    <lineage>
        <taxon>Eukaryota</taxon>
        <taxon>Viridiplantae</taxon>
        <taxon>Streptophyta</taxon>
        <taxon>Embryophyta</taxon>
        <taxon>Tracheophyta</taxon>
        <taxon>Spermatophyta</taxon>
        <taxon>Magnoliopsida</taxon>
        <taxon>Liliopsida</taxon>
        <taxon>Poales</taxon>
        <taxon>Poaceae</taxon>
        <taxon>BOP clade</taxon>
        <taxon>Oryzoideae</taxon>
        <taxon>Oryzeae</taxon>
        <taxon>Oryzinae</taxon>
        <taxon>Oryza</taxon>
    </lineage>
</organism>
<dbReference type="OMA" id="LAPACTV"/>
<sequence length="197" mass="21794">MRNVRVLTVQSLAEPAASSLAPACTVRHDVPGLLFSDRGYTGNYFHAYTDVVVSEGTHEVAPFAELANTCDAVVGVHGAGLTNMVFLPTGGVVIQVVPLGGLEFVAGYFRGPSRDMGLRYLEYRITPEESTLIDQYPRDHPIFTDPDGVKSKGWVSLKEAYLDKQDVRLDMKRFRPILKKAIAHLRQHKSNNNTTLH</sequence>
<dbReference type="eggNOG" id="KOG4698">
    <property type="taxonomic scope" value="Eukaryota"/>
</dbReference>
<proteinExistence type="predicted"/>
<reference evidence="1" key="1">
    <citation type="journal article" date="2013" name="Nat. Commun.">
        <title>Whole-genome sequencing of Oryza brachyantha reveals mechanisms underlying Oryza genome evolution.</title>
        <authorList>
            <person name="Chen J."/>
            <person name="Huang Q."/>
            <person name="Gao D."/>
            <person name="Wang J."/>
            <person name="Lang Y."/>
            <person name="Liu T."/>
            <person name="Li B."/>
            <person name="Bai Z."/>
            <person name="Luis Goicoechea J."/>
            <person name="Liang C."/>
            <person name="Chen C."/>
            <person name="Zhang W."/>
            <person name="Sun S."/>
            <person name="Liao Y."/>
            <person name="Zhang X."/>
            <person name="Yang L."/>
            <person name="Song C."/>
            <person name="Wang M."/>
            <person name="Shi J."/>
            <person name="Liu G."/>
            <person name="Liu J."/>
            <person name="Zhou H."/>
            <person name="Zhou W."/>
            <person name="Yu Q."/>
            <person name="An N."/>
            <person name="Chen Y."/>
            <person name="Cai Q."/>
            <person name="Wang B."/>
            <person name="Liu B."/>
            <person name="Min J."/>
            <person name="Huang Y."/>
            <person name="Wu H."/>
            <person name="Li Z."/>
            <person name="Zhang Y."/>
            <person name="Yin Y."/>
            <person name="Song W."/>
            <person name="Jiang J."/>
            <person name="Jackson S.A."/>
            <person name="Wing R.A."/>
            <person name="Wang J."/>
            <person name="Chen M."/>
        </authorList>
    </citation>
    <scope>NUCLEOTIDE SEQUENCE [LARGE SCALE GENOMIC DNA]</scope>
    <source>
        <strain evidence="1">cv. IRGC 101232</strain>
    </source>
</reference>
<dbReference type="HOGENOM" id="CLU_016869_0_1_1"/>
<dbReference type="PANTHER" id="PTHR20961">
    <property type="entry name" value="GLYCOSYLTRANSFERASE"/>
    <property type="match status" value="1"/>
</dbReference>
<evidence type="ECO:0000313" key="1">
    <source>
        <dbReference type="EnsemblPlants" id="OB01G11280.1"/>
    </source>
</evidence>